<dbReference type="EMBL" id="JAEDAL010000001">
    <property type="protein sequence ID" value="MBH9551586.1"/>
    <property type="molecule type" value="Genomic_DNA"/>
</dbReference>
<dbReference type="PANTHER" id="PTHR35891:SF2">
    <property type="entry name" value="THIOL:DISULFIDE INTERCHANGE PROTEIN DSBA"/>
    <property type="match status" value="1"/>
</dbReference>
<keyword evidence="5" id="KW-0574">Periplasm</keyword>
<dbReference type="InterPro" id="IPR017937">
    <property type="entry name" value="Thioredoxin_CS"/>
</dbReference>
<dbReference type="Gene3D" id="3.40.30.10">
    <property type="entry name" value="Glutaredoxin"/>
    <property type="match status" value="1"/>
</dbReference>
<dbReference type="InterPro" id="IPR013766">
    <property type="entry name" value="Thioredoxin_domain"/>
</dbReference>
<dbReference type="GO" id="GO:0042597">
    <property type="term" value="C:periplasmic space"/>
    <property type="evidence" value="ECO:0007669"/>
    <property type="project" value="UniProtKB-SubCell"/>
</dbReference>
<dbReference type="AlphaFoldDB" id="A0A931NDL8"/>
<feature type="signal peptide" evidence="8">
    <location>
        <begin position="1"/>
        <end position="21"/>
    </location>
</feature>
<accession>A0A931NDL8</accession>
<evidence type="ECO:0000313" key="11">
    <source>
        <dbReference type="Proteomes" id="UP000620139"/>
    </source>
</evidence>
<evidence type="ECO:0000256" key="5">
    <source>
        <dbReference type="ARBA" id="ARBA00022764"/>
    </source>
</evidence>
<dbReference type="PROSITE" id="PS00194">
    <property type="entry name" value="THIOREDOXIN_1"/>
    <property type="match status" value="1"/>
</dbReference>
<protein>
    <recommendedName>
        <fullName evidence="3">Thiol:disulfide interchange protein DsbA</fullName>
    </recommendedName>
</protein>
<organism evidence="10 11">
    <name type="scientific">Inhella gelatinilytica</name>
    <dbReference type="NCBI Taxonomy" id="2795030"/>
    <lineage>
        <taxon>Bacteria</taxon>
        <taxon>Pseudomonadati</taxon>
        <taxon>Pseudomonadota</taxon>
        <taxon>Betaproteobacteria</taxon>
        <taxon>Burkholderiales</taxon>
        <taxon>Sphaerotilaceae</taxon>
        <taxon>Inhella</taxon>
    </lineage>
</organism>
<dbReference type="RefSeq" id="WP_198099193.1">
    <property type="nucleotide sequence ID" value="NZ_JAEDAL010000001.1"/>
</dbReference>
<dbReference type="PROSITE" id="PS51352">
    <property type="entry name" value="THIOREDOXIN_2"/>
    <property type="match status" value="1"/>
</dbReference>
<evidence type="ECO:0000256" key="2">
    <source>
        <dbReference type="ARBA" id="ARBA00005791"/>
    </source>
</evidence>
<evidence type="ECO:0000256" key="3">
    <source>
        <dbReference type="ARBA" id="ARBA00013831"/>
    </source>
</evidence>
<dbReference type="Pfam" id="PF01323">
    <property type="entry name" value="DSBA"/>
    <property type="match status" value="1"/>
</dbReference>
<dbReference type="InterPro" id="IPR023205">
    <property type="entry name" value="DsbA/DsbL"/>
</dbReference>
<comment type="caution">
    <text evidence="10">The sequence shown here is derived from an EMBL/GenBank/DDBJ whole genome shotgun (WGS) entry which is preliminary data.</text>
</comment>
<sequence length="222" mass="24661">MKFNRRTAVAALSLPAAPAWAQGAPFAPLAGQHFVRLRQPLPRSPGSKIELVEFFWYGCPHCYELEPHLQAWLKQLPPQAEFRAVPIPIRGYSALHQRLFYVLQAMGVEPQFRAAIFDALHKQNLMLGSPAEMVKLLQPLGLDVPRFERTWDAFDPRGFSAAQIRAGDKLAQDYGVDSVPTFGIGGLYVTSESMAGANVSHAEGLRRTLLTVDHLIKNFGKV</sequence>
<keyword evidence="11" id="KW-1185">Reference proteome</keyword>
<dbReference type="CDD" id="cd03019">
    <property type="entry name" value="DsbA_DsbA"/>
    <property type="match status" value="1"/>
</dbReference>
<evidence type="ECO:0000256" key="8">
    <source>
        <dbReference type="SAM" id="SignalP"/>
    </source>
</evidence>
<feature type="chain" id="PRO_5037726262" description="Thiol:disulfide interchange protein DsbA" evidence="8">
    <location>
        <begin position="22"/>
        <end position="222"/>
    </location>
</feature>
<comment type="subcellular location">
    <subcellularLocation>
        <location evidence="1">Periplasm</location>
    </subcellularLocation>
</comment>
<dbReference type="InterPro" id="IPR050824">
    <property type="entry name" value="Thiol_disulfide_DsbA"/>
</dbReference>
<name>A0A931NDL8_9BURK</name>
<dbReference type="Proteomes" id="UP000620139">
    <property type="component" value="Unassembled WGS sequence"/>
</dbReference>
<keyword evidence="6" id="KW-1015">Disulfide bond</keyword>
<dbReference type="SUPFAM" id="SSF52833">
    <property type="entry name" value="Thioredoxin-like"/>
    <property type="match status" value="1"/>
</dbReference>
<dbReference type="PANTHER" id="PTHR35891">
    <property type="entry name" value="THIOL:DISULFIDE INTERCHANGE PROTEIN DSBA"/>
    <property type="match status" value="1"/>
</dbReference>
<gene>
    <name evidence="10" type="ORF">I7X43_01885</name>
</gene>
<comment type="similarity">
    <text evidence="2">Belongs to the thioredoxin family. DsbA subfamily.</text>
</comment>
<dbReference type="GO" id="GO:0015036">
    <property type="term" value="F:disulfide oxidoreductase activity"/>
    <property type="evidence" value="ECO:0007669"/>
    <property type="project" value="UniProtKB-ARBA"/>
</dbReference>
<proteinExistence type="inferred from homology"/>
<dbReference type="InterPro" id="IPR001853">
    <property type="entry name" value="DSBA-like_thioredoxin_dom"/>
</dbReference>
<evidence type="ECO:0000256" key="7">
    <source>
        <dbReference type="ARBA" id="ARBA00023284"/>
    </source>
</evidence>
<evidence type="ECO:0000256" key="1">
    <source>
        <dbReference type="ARBA" id="ARBA00004418"/>
    </source>
</evidence>
<evidence type="ECO:0000259" key="9">
    <source>
        <dbReference type="PROSITE" id="PS51352"/>
    </source>
</evidence>
<keyword evidence="4 8" id="KW-0732">Signal</keyword>
<keyword evidence="7" id="KW-0676">Redox-active center</keyword>
<dbReference type="InterPro" id="IPR036249">
    <property type="entry name" value="Thioredoxin-like_sf"/>
</dbReference>
<evidence type="ECO:0000256" key="6">
    <source>
        <dbReference type="ARBA" id="ARBA00023157"/>
    </source>
</evidence>
<evidence type="ECO:0000313" key="10">
    <source>
        <dbReference type="EMBL" id="MBH9551586.1"/>
    </source>
</evidence>
<evidence type="ECO:0000256" key="4">
    <source>
        <dbReference type="ARBA" id="ARBA00022729"/>
    </source>
</evidence>
<feature type="domain" description="Thioredoxin" evidence="9">
    <location>
        <begin position="13"/>
        <end position="156"/>
    </location>
</feature>
<reference evidence="10" key="1">
    <citation type="submission" date="2020-12" db="EMBL/GenBank/DDBJ databases">
        <title>The genome sequence of Inhella sp. 4Y17.</title>
        <authorList>
            <person name="Liu Y."/>
        </authorList>
    </citation>
    <scope>NUCLEOTIDE SEQUENCE</scope>
    <source>
        <strain evidence="10">4Y10</strain>
    </source>
</reference>